<gene>
    <name evidence="2" type="ORF">rCG_55197</name>
</gene>
<feature type="signal peptide" evidence="1">
    <location>
        <begin position="1"/>
        <end position="20"/>
    </location>
</feature>
<keyword evidence="1" id="KW-0732">Signal</keyword>
<organism evidence="2 3">
    <name type="scientific">Rattus norvegicus</name>
    <name type="common">Rat</name>
    <dbReference type="NCBI Taxonomy" id="10116"/>
    <lineage>
        <taxon>Eukaryota</taxon>
        <taxon>Metazoa</taxon>
        <taxon>Chordata</taxon>
        <taxon>Craniata</taxon>
        <taxon>Vertebrata</taxon>
        <taxon>Euteleostomi</taxon>
        <taxon>Mammalia</taxon>
        <taxon>Eutheria</taxon>
        <taxon>Euarchontoglires</taxon>
        <taxon>Glires</taxon>
        <taxon>Rodentia</taxon>
        <taxon>Myomorpha</taxon>
        <taxon>Muroidea</taxon>
        <taxon>Muridae</taxon>
        <taxon>Murinae</taxon>
        <taxon>Rattus</taxon>
    </lineage>
</organism>
<evidence type="ECO:0000313" key="3">
    <source>
        <dbReference type="Proteomes" id="UP000234681"/>
    </source>
</evidence>
<feature type="chain" id="PRO_5039922835" evidence="1">
    <location>
        <begin position="21"/>
        <end position="37"/>
    </location>
</feature>
<dbReference type="AlphaFoldDB" id="A6J867"/>
<dbReference type="Proteomes" id="UP000234681">
    <property type="component" value="Chromosome 5"/>
</dbReference>
<proteinExistence type="predicted"/>
<reference evidence="2 3" key="1">
    <citation type="submission" date="2005-09" db="EMBL/GenBank/DDBJ databases">
        <authorList>
            <person name="Mural R.J."/>
            <person name="Li P.W."/>
            <person name="Adams M.D."/>
            <person name="Amanatides P.G."/>
            <person name="Baden-Tillson H."/>
            <person name="Barnstead M."/>
            <person name="Chin S.H."/>
            <person name="Dew I."/>
            <person name="Evans C.A."/>
            <person name="Ferriera S."/>
            <person name="Flanigan M."/>
            <person name="Fosler C."/>
            <person name="Glodek A."/>
            <person name="Gu Z."/>
            <person name="Holt R.A."/>
            <person name="Jennings D."/>
            <person name="Kraft C.L."/>
            <person name="Lu F."/>
            <person name="Nguyen T."/>
            <person name="Nusskern D.R."/>
            <person name="Pfannkoch C.M."/>
            <person name="Sitter C."/>
            <person name="Sutton G.G."/>
            <person name="Venter J.C."/>
            <person name="Wang Z."/>
            <person name="Woodage T."/>
            <person name="Zheng X.H."/>
            <person name="Zhong F."/>
        </authorList>
    </citation>
    <scope>NUCLEOTIDE SEQUENCE [LARGE SCALE GENOMIC DNA]</scope>
    <source>
        <strain>BN</strain>
        <strain evidence="3">Sprague-Dawley</strain>
    </source>
</reference>
<name>A6J867_RAT</name>
<evidence type="ECO:0000313" key="2">
    <source>
        <dbReference type="EMBL" id="EDM10440.1"/>
    </source>
</evidence>
<accession>A6J867</accession>
<sequence length="37" mass="4268">MCLGLSLSLFFLLNIMSLKCEVFKNSECQILENHFDS</sequence>
<protein>
    <submittedName>
        <fullName evidence="2">RCG55197</fullName>
    </submittedName>
</protein>
<dbReference type="EMBL" id="CH473978">
    <property type="protein sequence ID" value="EDM10440.1"/>
    <property type="molecule type" value="Genomic_DNA"/>
</dbReference>
<evidence type="ECO:0000256" key="1">
    <source>
        <dbReference type="SAM" id="SignalP"/>
    </source>
</evidence>